<dbReference type="HAMAP" id="MF_00719">
    <property type="entry name" value="CobS"/>
    <property type="match status" value="1"/>
</dbReference>
<keyword evidence="8 19" id="KW-0169">Cobalamin biosynthesis</keyword>
<sequence length="282" mass="29879">MRAVVALIGAWGAACAAAFQFLTRLPVPVRLEYDDALFRRSVVFYPFVGWVLGGLVAVLGGMLTALGLPPTVAAALTLCGWIALTGALHLDGLMDTADGIFSHRSRERMLEIMKDSRVGAMGVIACVLLLLIKWSLLSELLGTSGERLPSSWPLVSLAPLWSRWFMVAAIVGWPYARASQSGGLGGFFRGVGWRHAGVQTALALALSWLTICGLTAAGWISSTPGEGLRLALAFGLTAGVLGAVMSTYIARKLGGLTGDTYGAMNETIEAALLLLLWMMAVR</sequence>
<evidence type="ECO:0000313" key="21">
    <source>
        <dbReference type="Proteomes" id="UP000450917"/>
    </source>
</evidence>
<gene>
    <name evidence="19 20" type="primary">cobS</name>
    <name evidence="20" type="ORF">GNP93_09305</name>
</gene>
<dbReference type="GO" id="GO:0005886">
    <property type="term" value="C:plasma membrane"/>
    <property type="evidence" value="ECO:0007669"/>
    <property type="project" value="UniProtKB-SubCell"/>
</dbReference>
<keyword evidence="10 19" id="KW-0812">Transmembrane</keyword>
<reference evidence="20 21" key="1">
    <citation type="submission" date="2019-11" db="EMBL/GenBank/DDBJ databases">
        <title>Draft genome sequences of five Paenibacillus species of dairy origin.</title>
        <authorList>
            <person name="Olajide A.M."/>
            <person name="Chen S."/>
            <person name="Lapointe G."/>
        </authorList>
    </citation>
    <scope>NUCLEOTIDE SEQUENCE [LARGE SCALE GENOMIC DNA]</scope>
    <source>
        <strain evidence="20 21">2CS3</strain>
    </source>
</reference>
<dbReference type="EMBL" id="WNZX01000006">
    <property type="protein sequence ID" value="MUG70875.1"/>
    <property type="molecule type" value="Genomic_DNA"/>
</dbReference>
<comment type="caution">
    <text evidence="20">The sequence shown here is derived from an EMBL/GenBank/DDBJ whole genome shotgun (WGS) entry which is preliminary data.</text>
</comment>
<dbReference type="RefSeq" id="WP_155614534.1">
    <property type="nucleotide sequence ID" value="NZ_JBDLZV010000001.1"/>
</dbReference>
<evidence type="ECO:0000256" key="5">
    <source>
        <dbReference type="ARBA" id="ARBA00013200"/>
    </source>
</evidence>
<comment type="cofactor">
    <cofactor evidence="1 19">
        <name>Mg(2+)</name>
        <dbReference type="ChEBI" id="CHEBI:18420"/>
    </cofactor>
</comment>
<dbReference type="UniPathway" id="UPA00148">
    <property type="reaction ID" value="UER00238"/>
</dbReference>
<keyword evidence="12 19" id="KW-1133">Transmembrane helix</keyword>
<dbReference type="GO" id="GO:0009236">
    <property type="term" value="P:cobalamin biosynthetic process"/>
    <property type="evidence" value="ECO:0007669"/>
    <property type="project" value="UniProtKB-UniRule"/>
</dbReference>
<evidence type="ECO:0000256" key="10">
    <source>
        <dbReference type="ARBA" id="ARBA00022692"/>
    </source>
</evidence>
<comment type="similarity">
    <text evidence="4 19">Belongs to the CobS family.</text>
</comment>
<dbReference type="PANTHER" id="PTHR34148">
    <property type="entry name" value="ADENOSYLCOBINAMIDE-GDP RIBAZOLETRANSFERASE"/>
    <property type="match status" value="1"/>
</dbReference>
<dbReference type="PANTHER" id="PTHR34148:SF1">
    <property type="entry name" value="ADENOSYLCOBINAMIDE-GDP RIBAZOLETRANSFERASE"/>
    <property type="match status" value="1"/>
</dbReference>
<dbReference type="Pfam" id="PF02654">
    <property type="entry name" value="CobS"/>
    <property type="match status" value="1"/>
</dbReference>
<evidence type="ECO:0000256" key="9">
    <source>
        <dbReference type="ARBA" id="ARBA00022679"/>
    </source>
</evidence>
<dbReference type="GO" id="GO:0008818">
    <property type="term" value="F:cobalamin 5'-phosphate synthase activity"/>
    <property type="evidence" value="ECO:0007669"/>
    <property type="project" value="UniProtKB-UniRule"/>
</dbReference>
<comment type="catalytic activity">
    <reaction evidence="17 19">
        <text>alpha-ribazole + adenosylcob(III)inamide-GDP = adenosylcob(III)alamin + GMP + H(+)</text>
        <dbReference type="Rhea" id="RHEA:16049"/>
        <dbReference type="ChEBI" id="CHEBI:10329"/>
        <dbReference type="ChEBI" id="CHEBI:15378"/>
        <dbReference type="ChEBI" id="CHEBI:18408"/>
        <dbReference type="ChEBI" id="CHEBI:58115"/>
        <dbReference type="ChEBI" id="CHEBI:60487"/>
        <dbReference type="EC" id="2.7.8.26"/>
    </reaction>
</comment>
<feature type="transmembrane region" description="Helical" evidence="19">
    <location>
        <begin position="118"/>
        <end position="137"/>
    </location>
</feature>
<keyword evidence="13 19" id="KW-0472">Membrane</keyword>
<evidence type="ECO:0000256" key="13">
    <source>
        <dbReference type="ARBA" id="ARBA00023136"/>
    </source>
</evidence>
<dbReference type="NCBIfam" id="TIGR00317">
    <property type="entry name" value="cobS"/>
    <property type="match status" value="1"/>
</dbReference>
<evidence type="ECO:0000256" key="16">
    <source>
        <dbReference type="ARBA" id="ARBA00032853"/>
    </source>
</evidence>
<dbReference type="GO" id="GO:0051073">
    <property type="term" value="F:adenosylcobinamide-GDP ribazoletransferase activity"/>
    <property type="evidence" value="ECO:0007669"/>
    <property type="project" value="UniProtKB-UniRule"/>
</dbReference>
<evidence type="ECO:0000256" key="2">
    <source>
        <dbReference type="ARBA" id="ARBA00004651"/>
    </source>
</evidence>
<evidence type="ECO:0000256" key="6">
    <source>
        <dbReference type="ARBA" id="ARBA00015850"/>
    </source>
</evidence>
<evidence type="ECO:0000256" key="17">
    <source>
        <dbReference type="ARBA" id="ARBA00048623"/>
    </source>
</evidence>
<evidence type="ECO:0000256" key="14">
    <source>
        <dbReference type="ARBA" id="ARBA00025228"/>
    </source>
</evidence>
<feature type="transmembrane region" description="Helical" evidence="19">
    <location>
        <begin position="157"/>
        <end position="176"/>
    </location>
</feature>
<evidence type="ECO:0000256" key="7">
    <source>
        <dbReference type="ARBA" id="ARBA00022475"/>
    </source>
</evidence>
<evidence type="ECO:0000256" key="15">
    <source>
        <dbReference type="ARBA" id="ARBA00032605"/>
    </source>
</evidence>
<dbReference type="AlphaFoldDB" id="A0A7X2Z9K3"/>
<dbReference type="InterPro" id="IPR003805">
    <property type="entry name" value="CobS"/>
</dbReference>
<comment type="pathway">
    <text evidence="3 19">Cofactor biosynthesis; adenosylcobalamin biosynthesis; adenosylcobalamin from cob(II)yrinate a,c-diamide: step 7/7.</text>
</comment>
<comment type="catalytic activity">
    <reaction evidence="18 19">
        <text>alpha-ribazole 5'-phosphate + adenosylcob(III)inamide-GDP = adenosylcob(III)alamin 5'-phosphate + GMP + H(+)</text>
        <dbReference type="Rhea" id="RHEA:23560"/>
        <dbReference type="ChEBI" id="CHEBI:15378"/>
        <dbReference type="ChEBI" id="CHEBI:57918"/>
        <dbReference type="ChEBI" id="CHEBI:58115"/>
        <dbReference type="ChEBI" id="CHEBI:60487"/>
        <dbReference type="ChEBI" id="CHEBI:60493"/>
        <dbReference type="EC" id="2.7.8.26"/>
    </reaction>
</comment>
<evidence type="ECO:0000256" key="1">
    <source>
        <dbReference type="ARBA" id="ARBA00001946"/>
    </source>
</evidence>
<evidence type="ECO:0000256" key="11">
    <source>
        <dbReference type="ARBA" id="ARBA00022842"/>
    </source>
</evidence>
<name>A0A7X2Z9K3_9BACL</name>
<keyword evidence="7 19" id="KW-1003">Cell membrane</keyword>
<evidence type="ECO:0000313" key="20">
    <source>
        <dbReference type="EMBL" id="MUG70875.1"/>
    </source>
</evidence>
<feature type="transmembrane region" description="Helical" evidence="19">
    <location>
        <begin position="261"/>
        <end position="280"/>
    </location>
</feature>
<dbReference type="EC" id="2.7.8.26" evidence="5 19"/>
<accession>A0A7X2Z9K3</accession>
<dbReference type="Proteomes" id="UP000450917">
    <property type="component" value="Unassembled WGS sequence"/>
</dbReference>
<comment type="subcellular location">
    <subcellularLocation>
        <location evidence="2 19">Cell membrane</location>
        <topology evidence="2 19">Multi-pass membrane protein</topology>
    </subcellularLocation>
</comment>
<dbReference type="PROSITE" id="PS51257">
    <property type="entry name" value="PROKAR_LIPOPROTEIN"/>
    <property type="match status" value="1"/>
</dbReference>
<keyword evidence="9 19" id="KW-0808">Transferase</keyword>
<comment type="function">
    <text evidence="14 19">Joins adenosylcobinamide-GDP and alpha-ribazole to generate adenosylcobalamin (Ado-cobalamin). Also synthesizes adenosylcobalamin 5'-phosphate from adenosylcobinamide-GDP and alpha-ribazole 5'-phosphate.</text>
</comment>
<feature type="transmembrane region" description="Helical" evidence="19">
    <location>
        <begin position="42"/>
        <end position="68"/>
    </location>
</feature>
<evidence type="ECO:0000256" key="19">
    <source>
        <dbReference type="HAMAP-Rule" id="MF_00719"/>
    </source>
</evidence>
<keyword evidence="11 19" id="KW-0460">Magnesium</keyword>
<protein>
    <recommendedName>
        <fullName evidence="6 19">Adenosylcobinamide-GDP ribazoletransferase</fullName>
        <ecNumber evidence="5 19">2.7.8.26</ecNumber>
    </recommendedName>
    <alternativeName>
        <fullName evidence="16 19">Cobalamin synthase</fullName>
    </alternativeName>
    <alternativeName>
        <fullName evidence="15 19">Cobalamin-5'-phosphate synthase</fullName>
    </alternativeName>
</protein>
<evidence type="ECO:0000256" key="12">
    <source>
        <dbReference type="ARBA" id="ARBA00022989"/>
    </source>
</evidence>
<feature type="transmembrane region" description="Helical" evidence="19">
    <location>
        <begin position="197"/>
        <end position="221"/>
    </location>
</feature>
<keyword evidence="21" id="KW-1185">Reference proteome</keyword>
<evidence type="ECO:0000256" key="8">
    <source>
        <dbReference type="ARBA" id="ARBA00022573"/>
    </source>
</evidence>
<feature type="transmembrane region" description="Helical" evidence="19">
    <location>
        <begin position="227"/>
        <end position="249"/>
    </location>
</feature>
<evidence type="ECO:0000256" key="4">
    <source>
        <dbReference type="ARBA" id="ARBA00010561"/>
    </source>
</evidence>
<evidence type="ECO:0000256" key="3">
    <source>
        <dbReference type="ARBA" id="ARBA00004663"/>
    </source>
</evidence>
<evidence type="ECO:0000256" key="18">
    <source>
        <dbReference type="ARBA" id="ARBA00049504"/>
    </source>
</evidence>
<organism evidence="20 21">
    <name type="scientific">Paenibacillus validus</name>
    <dbReference type="NCBI Taxonomy" id="44253"/>
    <lineage>
        <taxon>Bacteria</taxon>
        <taxon>Bacillati</taxon>
        <taxon>Bacillota</taxon>
        <taxon>Bacilli</taxon>
        <taxon>Bacillales</taxon>
        <taxon>Paenibacillaceae</taxon>
        <taxon>Paenibacillus</taxon>
    </lineage>
</organism>
<proteinExistence type="inferred from homology"/>